<evidence type="ECO:0000313" key="2">
    <source>
        <dbReference type="EMBL" id="MTT76141.1"/>
    </source>
</evidence>
<evidence type="ECO:0000313" key="5">
    <source>
        <dbReference type="Proteomes" id="UP000484547"/>
    </source>
</evidence>
<dbReference type="EMBL" id="CBDS010000101">
    <property type="protein sequence ID" value="CDB46912.1"/>
    <property type="molecule type" value="Genomic_DNA"/>
</dbReference>
<sequence>MEGIERVLLKMLPNQEGRNKYFIFSMQSKWEQICGANVAKHSKPVRLERKVLYINTDSSVWANHLLMMKQQFINNINRVMTNDPVKDIKFFTGSIENFLQLPKEEQEVKLNFKPLTESEKIFIRQALVNINNQELQKKLAHFRKVCLQRKKALLIENNDMKCKYCGAALIEKNDLCRVCQRYEKEKLRTEIVSILTSEPWLNYNDCQKYVKCDKMLFDSVKNSLKQYYYAKVYNNQSDIREEMTAVMLKTGMQPDKISEQLAQNIIKGLRRKY</sequence>
<dbReference type="EMBL" id="WNBW01000004">
    <property type="protein sequence ID" value="MTU04205.1"/>
    <property type="molecule type" value="Genomic_DNA"/>
</dbReference>
<dbReference type="Proteomes" id="UP000484547">
    <property type="component" value="Unassembled WGS sequence"/>
</dbReference>
<accession>A0A3G9HD13</accession>
<dbReference type="OrthoDB" id="46633at2"/>
<evidence type="ECO:0000313" key="3">
    <source>
        <dbReference type="EMBL" id="MTU04205.1"/>
    </source>
</evidence>
<dbReference type="EMBL" id="WNBM01000004">
    <property type="protein sequence ID" value="MTT76141.1"/>
    <property type="molecule type" value="Genomic_DNA"/>
</dbReference>
<reference evidence="4 5" key="2">
    <citation type="journal article" date="2019" name="Nat. Med.">
        <title>A library of human gut bacterial isolates paired with longitudinal multiomics data enables mechanistic microbiome research.</title>
        <authorList>
            <person name="Poyet M."/>
            <person name="Groussin M."/>
            <person name="Gibbons S.M."/>
            <person name="Avila-Pacheco J."/>
            <person name="Jiang X."/>
            <person name="Kearney S.M."/>
            <person name="Perrotta A.R."/>
            <person name="Berdy B."/>
            <person name="Zhao S."/>
            <person name="Lieberman T.D."/>
            <person name="Swanson P.K."/>
            <person name="Smith M."/>
            <person name="Roesemann S."/>
            <person name="Alexander J.E."/>
            <person name="Rich S.A."/>
            <person name="Livny J."/>
            <person name="Vlamakis H."/>
            <person name="Clish C."/>
            <person name="Bullock K."/>
            <person name="Deik A."/>
            <person name="Scott J."/>
            <person name="Pierce K.A."/>
            <person name="Xavier R.J."/>
            <person name="Alm E.J."/>
        </authorList>
    </citation>
    <scope>NUCLEOTIDE SEQUENCE [LARGE SCALE GENOMIC DNA]</scope>
    <source>
        <strain evidence="2 5">BIOML-A13</strain>
        <strain evidence="3 4">BIOML-A3</strain>
    </source>
</reference>
<dbReference type="Pfam" id="PF05258">
    <property type="entry name" value="DciA"/>
    <property type="match status" value="1"/>
</dbReference>
<reference evidence="1" key="1">
    <citation type="submission" date="2012-11" db="EMBL/GenBank/DDBJ databases">
        <title>Dependencies among metagenomic species, viruses, plasmids and units of genetic variation.</title>
        <authorList>
            <person name="Nielsen H.B."/>
            <person name="Almeida M."/>
            <person name="Juncker A.S."/>
            <person name="Rasmussen S."/>
            <person name="Li J."/>
            <person name="Sunagawa S."/>
            <person name="Plichta D."/>
            <person name="Gautier L."/>
            <person name="Le Chatelier E."/>
            <person name="Peletier E."/>
            <person name="Bonde I."/>
            <person name="Nielsen T."/>
            <person name="Manichanh C."/>
            <person name="Arumugam M."/>
            <person name="Batto J."/>
            <person name="Santos M.B.Q.D."/>
            <person name="Blom N."/>
            <person name="Borruel N."/>
            <person name="Burgdorf K.S."/>
            <person name="Boumezbeur F."/>
            <person name="Casellas F."/>
            <person name="Dore J."/>
            <person name="Guarner F."/>
            <person name="Hansen T."/>
            <person name="Hildebrand F."/>
            <person name="Kaas R.S."/>
            <person name="Kennedy S."/>
            <person name="Kristiansen K."/>
            <person name="Kultima J.R."/>
            <person name="Leonard P."/>
            <person name="Levenez F."/>
            <person name="Lund O."/>
            <person name="Moumen B."/>
            <person name="Le Paslier D."/>
            <person name="Pons N."/>
            <person name="Pedersen O."/>
            <person name="Prifti E."/>
            <person name="Qin J."/>
            <person name="Raes J."/>
            <person name="Tap J."/>
            <person name="Tims S."/>
            <person name="Ussery D.W."/>
            <person name="Yamada T."/>
            <person name="MetaHit consortium"/>
            <person name="Renault P."/>
            <person name="Sicheritz-Ponten T."/>
            <person name="Bork P."/>
            <person name="Wang J."/>
            <person name="Brunak S."/>
            <person name="Ehrlich S.D."/>
        </authorList>
    </citation>
    <scope>NUCLEOTIDE SEQUENCE [LARGE SCALE GENOMIC DNA]</scope>
</reference>
<proteinExistence type="predicted"/>
<dbReference type="InterPro" id="IPR007922">
    <property type="entry name" value="DciA-like"/>
</dbReference>
<dbReference type="PANTHER" id="PTHR36456">
    <property type="entry name" value="UPF0232 PROTEIN SCO3875"/>
    <property type="match status" value="1"/>
</dbReference>
<dbReference type="PANTHER" id="PTHR36456:SF1">
    <property type="entry name" value="UPF0232 PROTEIN SCO3875"/>
    <property type="match status" value="1"/>
</dbReference>
<comment type="caution">
    <text evidence="1">The sequence shown here is derived from an EMBL/GenBank/DDBJ whole genome shotgun (WGS) entry which is preliminary data.</text>
</comment>
<organism evidence="1">
    <name type="scientific">Phascolarctobacterium faecium</name>
    <dbReference type="NCBI Taxonomy" id="33025"/>
    <lineage>
        <taxon>Bacteria</taxon>
        <taxon>Bacillati</taxon>
        <taxon>Bacillota</taxon>
        <taxon>Negativicutes</taxon>
        <taxon>Acidaminococcales</taxon>
        <taxon>Acidaminococcaceae</taxon>
        <taxon>Phascolarctobacterium</taxon>
    </lineage>
</organism>
<dbReference type="AlphaFoldDB" id="A0A3G9HD13"/>
<keyword evidence="4" id="KW-1185">Reference proteome</keyword>
<accession>R6J9E9</accession>
<evidence type="ECO:0000313" key="4">
    <source>
        <dbReference type="Proteomes" id="UP000443070"/>
    </source>
</evidence>
<dbReference type="RefSeq" id="WP_021718825.1">
    <property type="nucleotide sequence ID" value="NZ_AP019004.1"/>
</dbReference>
<gene>
    <name evidence="1" type="ORF">BN533_01925</name>
    <name evidence="2" type="ORF">GMD11_07680</name>
    <name evidence="3" type="ORF">GMD18_07335</name>
</gene>
<dbReference type="GeneID" id="49406120"/>
<name>A0A3G9HD13_9FIRM</name>
<dbReference type="Proteomes" id="UP000443070">
    <property type="component" value="Unassembled WGS sequence"/>
</dbReference>
<evidence type="ECO:0000313" key="1">
    <source>
        <dbReference type="EMBL" id="CDB46912.1"/>
    </source>
</evidence>
<protein>
    <submittedName>
        <fullName evidence="2">DUF721 domain-containing protein</fullName>
    </submittedName>
</protein>